<dbReference type="OrthoDB" id="306621at2759"/>
<dbReference type="AlphaFoldDB" id="A0C408"/>
<evidence type="ECO:0000313" key="2">
    <source>
        <dbReference type="Proteomes" id="UP000000600"/>
    </source>
</evidence>
<dbReference type="RefSeq" id="XP_001432922.1">
    <property type="nucleotide sequence ID" value="XM_001432885.1"/>
</dbReference>
<dbReference type="OMA" id="QIYCHCK"/>
<dbReference type="Proteomes" id="UP000000600">
    <property type="component" value="Unassembled WGS sequence"/>
</dbReference>
<organism evidence="1 2">
    <name type="scientific">Paramecium tetraurelia</name>
    <dbReference type="NCBI Taxonomy" id="5888"/>
    <lineage>
        <taxon>Eukaryota</taxon>
        <taxon>Sar</taxon>
        <taxon>Alveolata</taxon>
        <taxon>Ciliophora</taxon>
        <taxon>Intramacronucleata</taxon>
        <taxon>Oligohymenophorea</taxon>
        <taxon>Peniculida</taxon>
        <taxon>Parameciidae</taxon>
        <taxon>Paramecium</taxon>
    </lineage>
</organism>
<name>A0C408_PARTE</name>
<dbReference type="InParanoid" id="A0C408"/>
<accession>A0C408</accession>
<gene>
    <name evidence="1" type="ORF">GSPATT00035005001</name>
</gene>
<dbReference type="HOGENOM" id="CLU_988509_0_0_1"/>
<proteinExistence type="predicted"/>
<dbReference type="GeneID" id="5018707"/>
<reference evidence="1 2" key="1">
    <citation type="journal article" date="2006" name="Nature">
        <title>Global trends of whole-genome duplications revealed by the ciliate Paramecium tetraurelia.</title>
        <authorList>
            <consortium name="Genoscope"/>
            <person name="Aury J.-M."/>
            <person name="Jaillon O."/>
            <person name="Duret L."/>
            <person name="Noel B."/>
            <person name="Jubin C."/>
            <person name="Porcel B.M."/>
            <person name="Segurens B."/>
            <person name="Daubin V."/>
            <person name="Anthouard V."/>
            <person name="Aiach N."/>
            <person name="Arnaiz O."/>
            <person name="Billaut A."/>
            <person name="Beisson J."/>
            <person name="Blanc I."/>
            <person name="Bouhouche K."/>
            <person name="Camara F."/>
            <person name="Duharcourt S."/>
            <person name="Guigo R."/>
            <person name="Gogendeau D."/>
            <person name="Katinka M."/>
            <person name="Keller A.-M."/>
            <person name="Kissmehl R."/>
            <person name="Klotz C."/>
            <person name="Koll F."/>
            <person name="Le Moue A."/>
            <person name="Lepere C."/>
            <person name="Malinsky S."/>
            <person name="Nowacki M."/>
            <person name="Nowak J.K."/>
            <person name="Plattner H."/>
            <person name="Poulain J."/>
            <person name="Ruiz F."/>
            <person name="Serrano V."/>
            <person name="Zagulski M."/>
            <person name="Dessen P."/>
            <person name="Betermier M."/>
            <person name="Weissenbach J."/>
            <person name="Scarpelli C."/>
            <person name="Schachter V."/>
            <person name="Sperling L."/>
            <person name="Meyer E."/>
            <person name="Cohen J."/>
            <person name="Wincker P."/>
        </authorList>
    </citation>
    <scope>NUCLEOTIDE SEQUENCE [LARGE SCALE GENOMIC DNA]</scope>
    <source>
        <strain evidence="1 2">Stock d4-2</strain>
    </source>
</reference>
<sequence length="298" mass="35664">MKKNKQYKQQLPIIIQKQEDHLRESKYKQQYRKAKGSYMYDHSLSVERGRYHQSKNKISIRSSSNSQKQQNDKQTFLCGLIPSSKNIKYQKSKFTLNTEEINKHNQKLQADVQSLYQLIIQDQFKENKYQIPKQVLTKLNQSKLIDSIQKDHNNLSYNQQVLECCQLCTRSCNGKVVQTNCLHYYHSDCFQSYLEQCVKKGYPQIYCHCKAKIAQQVVLNNTNQLITHRYFQNQCQKIQVKYFKYHNFEKCVNSFCNFFWIKTNQSSRRKTSILQYCPICLNKNFEIGIQMEQIFQKF</sequence>
<dbReference type="EMBL" id="CT868039">
    <property type="protein sequence ID" value="CAK65525.1"/>
    <property type="molecule type" value="Genomic_DNA"/>
</dbReference>
<evidence type="ECO:0008006" key="3">
    <source>
        <dbReference type="Google" id="ProtNLM"/>
    </source>
</evidence>
<dbReference type="KEGG" id="ptm:GSPATT00035005001"/>
<keyword evidence="2" id="KW-1185">Reference proteome</keyword>
<protein>
    <recommendedName>
        <fullName evidence="3">RING-type domain-containing protein</fullName>
    </recommendedName>
</protein>
<evidence type="ECO:0000313" key="1">
    <source>
        <dbReference type="EMBL" id="CAK65525.1"/>
    </source>
</evidence>